<dbReference type="SUPFAM" id="SSF46689">
    <property type="entry name" value="Homeodomain-like"/>
    <property type="match status" value="1"/>
</dbReference>
<evidence type="ECO:0000256" key="3">
    <source>
        <dbReference type="ARBA" id="ARBA00029540"/>
    </source>
</evidence>
<reference evidence="5" key="2">
    <citation type="journal article" date="2014" name="ISME J.">
        <title>Microbial stratification in low pH oxic and suboxic macroscopic growths along an acid mine drainage.</title>
        <authorList>
            <person name="Mendez-Garcia C."/>
            <person name="Mesa V."/>
            <person name="Sprenger R.R."/>
            <person name="Richter M."/>
            <person name="Diez M.S."/>
            <person name="Solano J."/>
            <person name="Bargiela R."/>
            <person name="Golyshina O.V."/>
            <person name="Manteca A."/>
            <person name="Ramos J.L."/>
            <person name="Gallego J.R."/>
            <person name="Llorente I."/>
            <person name="Martins Dos Santos V.A."/>
            <person name="Jensen O.N."/>
            <person name="Pelaez A.I."/>
            <person name="Sanchez J."/>
            <person name="Ferrer M."/>
        </authorList>
    </citation>
    <scope>NUCLEOTIDE SEQUENCE</scope>
</reference>
<dbReference type="InterPro" id="IPR009057">
    <property type="entry name" value="Homeodomain-like_sf"/>
</dbReference>
<name>T0Z963_9ZZZZ</name>
<evidence type="ECO:0000313" key="5">
    <source>
        <dbReference type="EMBL" id="EQD40592.1"/>
    </source>
</evidence>
<dbReference type="InterPro" id="IPR002197">
    <property type="entry name" value="HTH_Fis"/>
</dbReference>
<comment type="caution">
    <text evidence="5">The sequence shown here is derived from an EMBL/GenBank/DDBJ whole genome shotgun (WGS) entry which is preliminary data.</text>
</comment>
<accession>T0Z963</accession>
<comment type="similarity">
    <text evidence="1">Belongs to the transcriptional regulatory Fis family.</text>
</comment>
<dbReference type="InterPro" id="IPR050207">
    <property type="entry name" value="Trans_regulatory_Fis"/>
</dbReference>
<proteinExistence type="inferred from homology"/>
<dbReference type="PANTHER" id="PTHR47918:SF1">
    <property type="entry name" value="DNA-BINDING PROTEIN FIS"/>
    <property type="match status" value="1"/>
</dbReference>
<dbReference type="NCBIfam" id="NF001659">
    <property type="entry name" value="PRK00430.1"/>
    <property type="match status" value="1"/>
</dbReference>
<dbReference type="Pfam" id="PF02954">
    <property type="entry name" value="HTH_8"/>
    <property type="match status" value="1"/>
</dbReference>
<reference evidence="5" key="1">
    <citation type="submission" date="2013-08" db="EMBL/GenBank/DDBJ databases">
        <authorList>
            <person name="Mendez C."/>
            <person name="Richter M."/>
            <person name="Ferrer M."/>
            <person name="Sanchez J."/>
        </authorList>
    </citation>
    <scope>NUCLEOTIDE SEQUENCE</scope>
</reference>
<evidence type="ECO:0000256" key="2">
    <source>
        <dbReference type="ARBA" id="ARBA00023125"/>
    </source>
</evidence>
<dbReference type="PRINTS" id="PR01590">
    <property type="entry name" value="HTHFIS"/>
</dbReference>
<dbReference type="PANTHER" id="PTHR47918">
    <property type="entry name" value="DNA-BINDING PROTEIN FIS"/>
    <property type="match status" value="1"/>
</dbReference>
<evidence type="ECO:0000259" key="4">
    <source>
        <dbReference type="Pfam" id="PF02954"/>
    </source>
</evidence>
<sequence>MTTNNKNGRAPETDIRVNGRELPLRSHAERALSDYFTHLNGSHPSGLYDLVLREVEEPLFRVVLDYAAGNQSRAADILGINRGTLRKKLRQFGLAN</sequence>
<dbReference type="GO" id="GO:0006355">
    <property type="term" value="P:regulation of DNA-templated transcription"/>
    <property type="evidence" value="ECO:0007669"/>
    <property type="project" value="InterPro"/>
</dbReference>
<dbReference type="PRINTS" id="PR01591">
    <property type="entry name" value="DNABINDNGFIS"/>
</dbReference>
<dbReference type="EMBL" id="AUZZ01007909">
    <property type="protein sequence ID" value="EQD40592.1"/>
    <property type="molecule type" value="Genomic_DNA"/>
</dbReference>
<gene>
    <name evidence="5" type="ORF">B2A_10979</name>
</gene>
<keyword evidence="2 5" id="KW-0238">DNA-binding</keyword>
<organism evidence="5">
    <name type="scientific">mine drainage metagenome</name>
    <dbReference type="NCBI Taxonomy" id="410659"/>
    <lineage>
        <taxon>unclassified sequences</taxon>
        <taxon>metagenomes</taxon>
        <taxon>ecological metagenomes</taxon>
    </lineage>
</organism>
<dbReference type="InterPro" id="IPR005412">
    <property type="entry name" value="Fis_DNA-bd"/>
</dbReference>
<dbReference type="Gene3D" id="1.10.10.60">
    <property type="entry name" value="Homeodomain-like"/>
    <property type="match status" value="1"/>
</dbReference>
<dbReference type="AlphaFoldDB" id="T0Z963"/>
<protein>
    <recommendedName>
        <fullName evidence="3">Putative Fis-like DNA-binding protein</fullName>
    </recommendedName>
</protein>
<evidence type="ECO:0000256" key="1">
    <source>
        <dbReference type="ARBA" id="ARBA00008559"/>
    </source>
</evidence>
<feature type="domain" description="DNA binding HTH" evidence="4">
    <location>
        <begin position="52"/>
        <end position="92"/>
    </location>
</feature>
<dbReference type="GO" id="GO:0043565">
    <property type="term" value="F:sequence-specific DNA binding"/>
    <property type="evidence" value="ECO:0007669"/>
    <property type="project" value="InterPro"/>
</dbReference>